<evidence type="ECO:0000256" key="8">
    <source>
        <dbReference type="SAM" id="Phobius"/>
    </source>
</evidence>
<feature type="transmembrane region" description="Helical" evidence="8">
    <location>
        <begin position="41"/>
        <end position="70"/>
    </location>
</feature>
<dbReference type="EMBL" id="UIDG01000039">
    <property type="protein sequence ID" value="SUS04438.1"/>
    <property type="molecule type" value="Genomic_DNA"/>
</dbReference>
<keyword evidence="6 8" id="KW-0472">Membrane</keyword>
<evidence type="ECO:0000313" key="10">
    <source>
        <dbReference type="EMBL" id="SUS04438.1"/>
    </source>
</evidence>
<evidence type="ECO:0000256" key="7">
    <source>
        <dbReference type="ARBA" id="ARBA00038105"/>
    </source>
</evidence>
<protein>
    <recommendedName>
        <fullName evidence="9">J domain-containing protein</fullName>
    </recommendedName>
</protein>
<dbReference type="CDD" id="cd06257">
    <property type="entry name" value="DnaJ"/>
    <property type="match status" value="1"/>
</dbReference>
<dbReference type="GO" id="GO:0005743">
    <property type="term" value="C:mitochondrial inner membrane"/>
    <property type="evidence" value="ECO:0007669"/>
    <property type="project" value="UniProtKB-SubCell"/>
</dbReference>
<dbReference type="PANTHER" id="PTHR12763:SF28">
    <property type="entry name" value="GEO10507P1-RELATED"/>
    <property type="match status" value="1"/>
</dbReference>
<dbReference type="InterPro" id="IPR036869">
    <property type="entry name" value="J_dom_sf"/>
</dbReference>
<dbReference type="SUPFAM" id="SSF46565">
    <property type="entry name" value="Chaperone J-domain"/>
    <property type="match status" value="1"/>
</dbReference>
<evidence type="ECO:0000256" key="4">
    <source>
        <dbReference type="ARBA" id="ARBA00022989"/>
    </source>
</evidence>
<keyword evidence="2 8" id="KW-0812">Transmembrane</keyword>
<evidence type="ECO:0000256" key="6">
    <source>
        <dbReference type="ARBA" id="ARBA00023136"/>
    </source>
</evidence>
<evidence type="ECO:0000256" key="3">
    <source>
        <dbReference type="ARBA" id="ARBA00022792"/>
    </source>
</evidence>
<dbReference type="Gene3D" id="1.10.287.110">
    <property type="entry name" value="DnaJ domain"/>
    <property type="match status" value="1"/>
</dbReference>
<evidence type="ECO:0000256" key="5">
    <source>
        <dbReference type="ARBA" id="ARBA00023128"/>
    </source>
</evidence>
<dbReference type="InterPro" id="IPR001623">
    <property type="entry name" value="DnaJ_domain"/>
</dbReference>
<comment type="subcellular location">
    <subcellularLocation>
        <location evidence="1">Mitochondrion inner membrane</location>
        <topology evidence="1">Single-pass membrane protein</topology>
    </subcellularLocation>
</comment>
<name>A0A380T8T5_9ZZZZ</name>
<evidence type="ECO:0000256" key="1">
    <source>
        <dbReference type="ARBA" id="ARBA00004434"/>
    </source>
</evidence>
<keyword evidence="3" id="KW-0999">Mitochondrion inner membrane</keyword>
<reference evidence="10" key="1">
    <citation type="submission" date="2018-07" db="EMBL/GenBank/DDBJ databases">
        <authorList>
            <person name="Quirk P.G."/>
            <person name="Krulwich T.A."/>
        </authorList>
    </citation>
    <scope>NUCLEOTIDE SEQUENCE</scope>
</reference>
<keyword evidence="4 8" id="KW-1133">Transmembrane helix</keyword>
<gene>
    <name evidence="10" type="ORF">DF3PB_1330001</name>
</gene>
<feature type="domain" description="J" evidence="9">
    <location>
        <begin position="196"/>
        <end position="247"/>
    </location>
</feature>
<keyword evidence="5" id="KW-0496">Mitochondrion</keyword>
<dbReference type="AlphaFoldDB" id="A0A380T8T5"/>
<comment type="similarity">
    <text evidence="7">Belongs to the TIM14 family.</text>
</comment>
<dbReference type="PROSITE" id="PS50076">
    <property type="entry name" value="DNAJ_2"/>
    <property type="match status" value="1"/>
</dbReference>
<proteinExistence type="inferred from homology"/>
<dbReference type="PANTHER" id="PTHR12763">
    <property type="match status" value="1"/>
</dbReference>
<evidence type="ECO:0000256" key="2">
    <source>
        <dbReference type="ARBA" id="ARBA00022692"/>
    </source>
</evidence>
<sequence>MLTSLALGVVLLIGLVLLGRWFVTADPKLLVRLGKGLAVAAIAVVAVVLIATGRFGIVLTAAMLGLPLIVRFFRTSGFGQGPWQAGPAAPGGSPRVSSIRTRFLAMTLDHASGDLDGSVIAGTFAGRLLKQLTLAELMMLMGEWQTADPSSCQVLETYLDRMHPGWRTTAAGGKSGGGTGEGAGAPRTAATMTREEALRVLGLAPGATSEDIRAAHHRLIALLHPDRGGSSFLAAQVNLARDLLLNR</sequence>
<organism evidence="10">
    <name type="scientific">metagenome</name>
    <dbReference type="NCBI Taxonomy" id="256318"/>
    <lineage>
        <taxon>unclassified sequences</taxon>
        <taxon>metagenomes</taxon>
    </lineage>
</organism>
<accession>A0A380T8T5</accession>
<evidence type="ECO:0000259" key="9">
    <source>
        <dbReference type="PROSITE" id="PS50076"/>
    </source>
</evidence>